<protein>
    <submittedName>
        <fullName evidence="1">Uncharacterized protein</fullName>
    </submittedName>
</protein>
<organism evidence="1 2">
    <name type="scientific">Pleurostoma richardsiae</name>
    <dbReference type="NCBI Taxonomy" id="41990"/>
    <lineage>
        <taxon>Eukaryota</taxon>
        <taxon>Fungi</taxon>
        <taxon>Dikarya</taxon>
        <taxon>Ascomycota</taxon>
        <taxon>Pezizomycotina</taxon>
        <taxon>Sordariomycetes</taxon>
        <taxon>Sordariomycetidae</taxon>
        <taxon>Calosphaeriales</taxon>
        <taxon>Pleurostomataceae</taxon>
        <taxon>Pleurostoma</taxon>
    </lineage>
</organism>
<name>A0AA38REI2_9PEZI</name>
<reference evidence="1" key="1">
    <citation type="submission" date="2022-07" db="EMBL/GenBank/DDBJ databases">
        <title>Fungi with potential for degradation of polypropylene.</title>
        <authorList>
            <person name="Gostincar C."/>
        </authorList>
    </citation>
    <scope>NUCLEOTIDE SEQUENCE</scope>
    <source>
        <strain evidence="1">EXF-13308</strain>
    </source>
</reference>
<evidence type="ECO:0000313" key="2">
    <source>
        <dbReference type="Proteomes" id="UP001174694"/>
    </source>
</evidence>
<accession>A0AA38REI2</accession>
<dbReference type="Proteomes" id="UP001174694">
    <property type="component" value="Unassembled WGS sequence"/>
</dbReference>
<sequence>MAIAAIHKELDELMGHLPEHMKSNHLLSSHYHSVLVQLYEPAIYEPPTQRVDETFSRPRRLWKCLEYAQSSYDAFLLAPPEVLSVMPFVMIAHLSSTNVIIARLLMLDGPEWDSSTARQAVDFPGIIQRMATFFEAGDHASGLRRRTLENGQGYLAMYAEKWEWARNWYYSKVSNIPAVSGNATSIPLMSQDTGIVSDAQLWQILFDPGYEGVAPAP</sequence>
<evidence type="ECO:0000313" key="1">
    <source>
        <dbReference type="EMBL" id="KAJ9138122.1"/>
    </source>
</evidence>
<dbReference type="CDD" id="cd12148">
    <property type="entry name" value="fungal_TF_MHR"/>
    <property type="match status" value="1"/>
</dbReference>
<dbReference type="AlphaFoldDB" id="A0AA38REI2"/>
<comment type="caution">
    <text evidence="1">The sequence shown here is derived from an EMBL/GenBank/DDBJ whole genome shotgun (WGS) entry which is preliminary data.</text>
</comment>
<keyword evidence="2" id="KW-1185">Reference proteome</keyword>
<proteinExistence type="predicted"/>
<gene>
    <name evidence="1" type="ORF">NKR23_g8751</name>
</gene>
<dbReference type="EMBL" id="JANBVO010000031">
    <property type="protein sequence ID" value="KAJ9138122.1"/>
    <property type="molecule type" value="Genomic_DNA"/>
</dbReference>